<sequence length="107" mass="12224">MSPYWSEEAFDVFYSEIEERIMLVISEEEEDAKKGSERAPLRTLNRSPVMVPPKSAFLHANWYASFDTAAKERDLRFGRGNGKKVAYEAGGRRGTGVFIPRSDAYRK</sequence>
<dbReference type="OrthoDB" id="438440at2759"/>
<dbReference type="Proteomes" id="UP000636800">
    <property type="component" value="Chromosome 5"/>
</dbReference>
<evidence type="ECO:0000313" key="2">
    <source>
        <dbReference type="Proteomes" id="UP000636800"/>
    </source>
</evidence>
<organism evidence="1 2">
    <name type="scientific">Vanilla planifolia</name>
    <name type="common">Vanilla</name>
    <dbReference type="NCBI Taxonomy" id="51239"/>
    <lineage>
        <taxon>Eukaryota</taxon>
        <taxon>Viridiplantae</taxon>
        <taxon>Streptophyta</taxon>
        <taxon>Embryophyta</taxon>
        <taxon>Tracheophyta</taxon>
        <taxon>Spermatophyta</taxon>
        <taxon>Magnoliopsida</taxon>
        <taxon>Liliopsida</taxon>
        <taxon>Asparagales</taxon>
        <taxon>Orchidaceae</taxon>
        <taxon>Vanilloideae</taxon>
        <taxon>Vanilleae</taxon>
        <taxon>Vanilla</taxon>
    </lineage>
</organism>
<dbReference type="AlphaFoldDB" id="A0A835V226"/>
<comment type="caution">
    <text evidence="1">The sequence shown here is derived from an EMBL/GenBank/DDBJ whole genome shotgun (WGS) entry which is preliminary data.</text>
</comment>
<proteinExistence type="predicted"/>
<gene>
    <name evidence="1" type="ORF">HPP92_011109</name>
</gene>
<name>A0A835V226_VANPL</name>
<dbReference type="EMBL" id="JADCNL010000005">
    <property type="protein sequence ID" value="KAG0480251.1"/>
    <property type="molecule type" value="Genomic_DNA"/>
</dbReference>
<reference evidence="1 2" key="1">
    <citation type="journal article" date="2020" name="Nat. Food">
        <title>A phased Vanilla planifolia genome enables genetic improvement of flavour and production.</title>
        <authorList>
            <person name="Hasing T."/>
            <person name="Tang H."/>
            <person name="Brym M."/>
            <person name="Khazi F."/>
            <person name="Huang T."/>
            <person name="Chambers A.H."/>
        </authorList>
    </citation>
    <scope>NUCLEOTIDE SEQUENCE [LARGE SCALE GENOMIC DNA]</scope>
    <source>
        <tissue evidence="1">Leaf</tissue>
    </source>
</reference>
<keyword evidence="2" id="KW-1185">Reference proteome</keyword>
<evidence type="ECO:0000313" key="1">
    <source>
        <dbReference type="EMBL" id="KAG0480251.1"/>
    </source>
</evidence>
<accession>A0A835V226</accession>
<protein>
    <submittedName>
        <fullName evidence="1">Uncharacterized protein</fullName>
    </submittedName>
</protein>